<dbReference type="AlphaFoldDB" id="A0A2I0LCP7"/>
<name>A0A2I0LCP7_PUNGR</name>
<proteinExistence type="predicted"/>
<comment type="caution">
    <text evidence="1">The sequence shown here is derived from an EMBL/GenBank/DDBJ whole genome shotgun (WGS) entry which is preliminary data.</text>
</comment>
<sequence>MIHKLKKSTTRIELVKPRLERPKVSLLVPDRAFDVRVVVDGGPPAMSSMLSRNSNCGFLNLFSQEALPPEGEKERKVEKIGSFSSSWVKGEDRNRDEPVEEKMRELEMMALGDLDNVLAAGHGGGTPLLRTLVFETLSTSGLSTSF</sequence>
<dbReference type="EMBL" id="PGOL01000048">
    <property type="protein sequence ID" value="PKI78450.1"/>
    <property type="molecule type" value="Genomic_DNA"/>
</dbReference>
<organism evidence="1 2">
    <name type="scientific">Punica granatum</name>
    <name type="common">Pomegranate</name>
    <dbReference type="NCBI Taxonomy" id="22663"/>
    <lineage>
        <taxon>Eukaryota</taxon>
        <taxon>Viridiplantae</taxon>
        <taxon>Streptophyta</taxon>
        <taxon>Embryophyta</taxon>
        <taxon>Tracheophyta</taxon>
        <taxon>Spermatophyta</taxon>
        <taxon>Magnoliopsida</taxon>
        <taxon>eudicotyledons</taxon>
        <taxon>Gunneridae</taxon>
        <taxon>Pentapetalae</taxon>
        <taxon>rosids</taxon>
        <taxon>malvids</taxon>
        <taxon>Myrtales</taxon>
        <taxon>Lythraceae</taxon>
        <taxon>Punica</taxon>
    </lineage>
</organism>
<evidence type="ECO:0000313" key="1">
    <source>
        <dbReference type="EMBL" id="PKI78450.1"/>
    </source>
</evidence>
<reference evidence="1 2" key="1">
    <citation type="submission" date="2017-11" db="EMBL/GenBank/DDBJ databases">
        <title>De-novo sequencing of pomegranate (Punica granatum L.) genome.</title>
        <authorList>
            <person name="Akparov Z."/>
            <person name="Amiraslanov A."/>
            <person name="Hajiyeva S."/>
            <person name="Abbasov M."/>
            <person name="Kaur K."/>
            <person name="Hamwieh A."/>
            <person name="Solovyev V."/>
            <person name="Salamov A."/>
            <person name="Braich B."/>
            <person name="Kosarev P."/>
            <person name="Mahmoud A."/>
            <person name="Hajiyev E."/>
            <person name="Babayeva S."/>
            <person name="Izzatullayeva V."/>
            <person name="Mammadov A."/>
            <person name="Mammadov A."/>
            <person name="Sharifova S."/>
            <person name="Ojaghi J."/>
            <person name="Eynullazada K."/>
            <person name="Bayramov B."/>
            <person name="Abdulazimova A."/>
            <person name="Shahmuradov I."/>
        </authorList>
    </citation>
    <scope>NUCLEOTIDE SEQUENCE [LARGE SCALE GENOMIC DNA]</scope>
    <source>
        <strain evidence="2">cv. AG2017</strain>
        <tissue evidence="1">Leaf</tissue>
    </source>
</reference>
<dbReference type="Proteomes" id="UP000233551">
    <property type="component" value="Unassembled WGS sequence"/>
</dbReference>
<accession>A0A2I0LCP7</accession>
<evidence type="ECO:0000313" key="2">
    <source>
        <dbReference type="Proteomes" id="UP000233551"/>
    </source>
</evidence>
<protein>
    <submittedName>
        <fullName evidence="1">Uncharacterized protein</fullName>
    </submittedName>
</protein>
<gene>
    <name evidence="1" type="ORF">CRG98_001162</name>
</gene>
<keyword evidence="2" id="KW-1185">Reference proteome</keyword>